<dbReference type="Proteomes" id="UP001175271">
    <property type="component" value="Unassembled WGS sequence"/>
</dbReference>
<comment type="caution">
    <text evidence="4">The sequence shown here is derived from an EMBL/GenBank/DDBJ whole genome shotgun (WGS) entry which is preliminary data.</text>
</comment>
<feature type="domain" description="Protein kinase" evidence="3">
    <location>
        <begin position="106"/>
        <end position="407"/>
    </location>
</feature>
<dbReference type="InterPro" id="IPR000719">
    <property type="entry name" value="Prot_kinase_dom"/>
</dbReference>
<feature type="region of interest" description="Disordered" evidence="1">
    <location>
        <begin position="1"/>
        <end position="47"/>
    </location>
</feature>
<evidence type="ECO:0000313" key="4">
    <source>
        <dbReference type="EMBL" id="KAK0416335.1"/>
    </source>
</evidence>
<feature type="region of interest" description="Disordered" evidence="1">
    <location>
        <begin position="634"/>
        <end position="681"/>
    </location>
</feature>
<keyword evidence="2" id="KW-0472">Membrane</keyword>
<dbReference type="SMART" id="SM00220">
    <property type="entry name" value="S_TKc"/>
    <property type="match status" value="1"/>
</dbReference>
<feature type="region of interest" description="Disordered" evidence="1">
    <location>
        <begin position="499"/>
        <end position="520"/>
    </location>
</feature>
<evidence type="ECO:0000256" key="1">
    <source>
        <dbReference type="SAM" id="MobiDB-lite"/>
    </source>
</evidence>
<dbReference type="SUPFAM" id="SSF56112">
    <property type="entry name" value="Protein kinase-like (PK-like)"/>
    <property type="match status" value="1"/>
</dbReference>
<keyword evidence="2" id="KW-1133">Transmembrane helix</keyword>
<dbReference type="InterPro" id="IPR011009">
    <property type="entry name" value="Kinase-like_dom_sf"/>
</dbReference>
<evidence type="ECO:0000256" key="2">
    <source>
        <dbReference type="SAM" id="Phobius"/>
    </source>
</evidence>
<gene>
    <name evidence="4" type="ORF">QR680_012424</name>
</gene>
<reference evidence="4" key="1">
    <citation type="submission" date="2023-06" db="EMBL/GenBank/DDBJ databases">
        <title>Genomic analysis of the entomopathogenic nematode Steinernema hermaphroditum.</title>
        <authorList>
            <person name="Schwarz E.M."/>
            <person name="Heppert J.K."/>
            <person name="Baniya A."/>
            <person name="Schwartz H.T."/>
            <person name="Tan C.-H."/>
            <person name="Antoshechkin I."/>
            <person name="Sternberg P.W."/>
            <person name="Goodrich-Blair H."/>
            <person name="Dillman A.R."/>
        </authorList>
    </citation>
    <scope>NUCLEOTIDE SEQUENCE</scope>
    <source>
        <strain evidence="4">PS9179</strain>
        <tissue evidence="4">Whole animal</tissue>
    </source>
</reference>
<protein>
    <recommendedName>
        <fullName evidence="3">Protein kinase domain-containing protein</fullName>
    </recommendedName>
</protein>
<feature type="transmembrane region" description="Helical" evidence="2">
    <location>
        <begin position="705"/>
        <end position="731"/>
    </location>
</feature>
<dbReference type="GO" id="GO:0005524">
    <property type="term" value="F:ATP binding"/>
    <property type="evidence" value="ECO:0007669"/>
    <property type="project" value="InterPro"/>
</dbReference>
<proteinExistence type="predicted"/>
<evidence type="ECO:0000259" key="3">
    <source>
        <dbReference type="PROSITE" id="PS50011"/>
    </source>
</evidence>
<dbReference type="Pfam" id="PF00069">
    <property type="entry name" value="Pkinase"/>
    <property type="match status" value="1"/>
</dbReference>
<name>A0AA39I1Z9_9BILA</name>
<feature type="compositionally biased region" description="Low complexity" evidence="1">
    <location>
        <begin position="651"/>
        <end position="681"/>
    </location>
</feature>
<evidence type="ECO:0000313" key="5">
    <source>
        <dbReference type="Proteomes" id="UP001175271"/>
    </source>
</evidence>
<dbReference type="InterPro" id="IPR050235">
    <property type="entry name" value="CK1_Ser-Thr_kinase"/>
</dbReference>
<feature type="compositionally biased region" description="Basic residues" evidence="1">
    <location>
        <begin position="35"/>
        <end position="47"/>
    </location>
</feature>
<accession>A0AA39I1Z9</accession>
<keyword evidence="2" id="KW-0812">Transmembrane</keyword>
<sequence length="775" mass="86366">MGNKPSATAKTEAPGGANSRSRKRSSAQERQKISAARKTRHETAHLKRKAVRELSCAATNRATQRRLLASDGAVGLDKDKAAEKEKQLGHELAEHLKSIAPFNKRWHVTDTISEGAYGVVFAVKDEKTGTSGVIKVAKAKDVGDATNQTAEWEGYVLERMFRQSPEASVVRLLDKGMLADQYGQGMEFMVLEKAELRIRDYIDDGKTAKEKRLRTTKVMLQMLKSIIDLHTQGFLHRDLKPDNMGIMSNESPIALLFDLGMARMYTDGEAHVRQPRTSVAFRGTPEWASGHAQKCREQTRYDDLVAWLYCAVELYAYAECPQTDQPLPWTYRGNPKAVRYLKSVFCPARLLLRVCPQQFYSINTYLCMTNRFKTPDYGFIVEKVQEMTVSRFSIVALVLLSLASAVLAEVSCDGDKCPVKRTTPGNPTLFKLTRRMGFNDFVEMTCDNDMADHGHLPNDWTMKFRVMGSKKPQSTGKNGDDPVDWYTFEASVEEIYTRKKNGARKTEEQGTEPRQPRKTYKAVNQHFTPKCDGDSVSVSINLFQVFFAKPSGDKCKILPEITEYIDHIEIQADNIPDDFSCYLSVEFQTSKVPNEPPKDIATDIDFQHKFKEEICNVVNSYMCHQLSDMVPTTALPPITNATSPPTEKHSASTNASTTETSSTPMLANVTSSATPTNVTTTTTETSESIIASANMDSGMSRKWKFLVLGNLAIFLTPLLLTGSLVFARVIVLPNNDDPVKIAEAQVDGLPSNEKSVSLMTKQDYPVAPQMAGSVQ</sequence>
<dbReference type="PROSITE" id="PS50011">
    <property type="entry name" value="PROTEIN_KINASE_DOM"/>
    <property type="match status" value="1"/>
</dbReference>
<dbReference type="PANTHER" id="PTHR11909">
    <property type="entry name" value="CASEIN KINASE-RELATED"/>
    <property type="match status" value="1"/>
</dbReference>
<dbReference type="Gene3D" id="1.10.510.10">
    <property type="entry name" value="Transferase(Phosphotransferase) domain 1"/>
    <property type="match status" value="1"/>
</dbReference>
<dbReference type="EMBL" id="JAUCMV010000002">
    <property type="protein sequence ID" value="KAK0416335.1"/>
    <property type="molecule type" value="Genomic_DNA"/>
</dbReference>
<organism evidence="4 5">
    <name type="scientific">Steinernema hermaphroditum</name>
    <dbReference type="NCBI Taxonomy" id="289476"/>
    <lineage>
        <taxon>Eukaryota</taxon>
        <taxon>Metazoa</taxon>
        <taxon>Ecdysozoa</taxon>
        <taxon>Nematoda</taxon>
        <taxon>Chromadorea</taxon>
        <taxon>Rhabditida</taxon>
        <taxon>Tylenchina</taxon>
        <taxon>Panagrolaimomorpha</taxon>
        <taxon>Strongyloidoidea</taxon>
        <taxon>Steinernematidae</taxon>
        <taxon>Steinernema</taxon>
    </lineage>
</organism>
<dbReference type="GO" id="GO:0004672">
    <property type="term" value="F:protein kinase activity"/>
    <property type="evidence" value="ECO:0007669"/>
    <property type="project" value="InterPro"/>
</dbReference>
<dbReference type="AlphaFoldDB" id="A0AA39I1Z9"/>
<keyword evidence="5" id="KW-1185">Reference proteome</keyword>